<protein>
    <submittedName>
        <fullName evidence="1">Antitoxin VapB33</fullName>
    </submittedName>
</protein>
<keyword evidence="2" id="KW-1185">Reference proteome</keyword>
<dbReference type="RefSeq" id="WP_148075176.1">
    <property type="nucleotide sequence ID" value="NZ_CP042913.1"/>
</dbReference>
<proteinExistence type="predicted"/>
<evidence type="ECO:0000313" key="2">
    <source>
        <dbReference type="Proteomes" id="UP000323917"/>
    </source>
</evidence>
<gene>
    <name evidence="1" type="ORF">Pr1d_42140</name>
</gene>
<dbReference type="OrthoDB" id="3579062at2"/>
<dbReference type="Proteomes" id="UP000323917">
    <property type="component" value="Chromosome"/>
</dbReference>
<sequence length="103" mass="11620">MRTTVTVDPDVELLLKQAMQQTGQSFKATLNRAIRRGLADVVVEKDEKPFVVEAKNMGVRSGIDIANVHDLETEWEVEGYLEVTRKLEERLKDSESSARDSNS</sequence>
<organism evidence="1 2">
    <name type="scientific">Bythopirellula goksoeyrii</name>
    <dbReference type="NCBI Taxonomy" id="1400387"/>
    <lineage>
        <taxon>Bacteria</taxon>
        <taxon>Pseudomonadati</taxon>
        <taxon>Planctomycetota</taxon>
        <taxon>Planctomycetia</taxon>
        <taxon>Pirellulales</taxon>
        <taxon>Lacipirellulaceae</taxon>
        <taxon>Bythopirellula</taxon>
    </lineage>
</organism>
<accession>A0A5B9QCT7</accession>
<name>A0A5B9QCT7_9BACT</name>
<reference evidence="1 2" key="1">
    <citation type="submission" date="2019-08" db="EMBL/GenBank/DDBJ databases">
        <title>Deep-cultivation of Planctomycetes and their phenomic and genomic characterization uncovers novel biology.</title>
        <authorList>
            <person name="Wiegand S."/>
            <person name="Jogler M."/>
            <person name="Boedeker C."/>
            <person name="Pinto D."/>
            <person name="Vollmers J."/>
            <person name="Rivas-Marin E."/>
            <person name="Kohn T."/>
            <person name="Peeters S.H."/>
            <person name="Heuer A."/>
            <person name="Rast P."/>
            <person name="Oberbeckmann S."/>
            <person name="Bunk B."/>
            <person name="Jeske O."/>
            <person name="Meyerdierks A."/>
            <person name="Storesund J.E."/>
            <person name="Kallscheuer N."/>
            <person name="Luecker S."/>
            <person name="Lage O.M."/>
            <person name="Pohl T."/>
            <person name="Merkel B.J."/>
            <person name="Hornburger P."/>
            <person name="Mueller R.-W."/>
            <person name="Bruemmer F."/>
            <person name="Labrenz M."/>
            <person name="Spormann A.M."/>
            <person name="Op den Camp H."/>
            <person name="Overmann J."/>
            <person name="Amann R."/>
            <person name="Jetten M.S.M."/>
            <person name="Mascher T."/>
            <person name="Medema M.H."/>
            <person name="Devos D.P."/>
            <person name="Kaster A.-K."/>
            <person name="Ovreas L."/>
            <person name="Rohde M."/>
            <person name="Galperin M.Y."/>
            <person name="Jogler C."/>
        </authorList>
    </citation>
    <scope>NUCLEOTIDE SEQUENCE [LARGE SCALE GENOMIC DNA]</scope>
    <source>
        <strain evidence="1 2">Pr1d</strain>
    </source>
</reference>
<evidence type="ECO:0000313" key="1">
    <source>
        <dbReference type="EMBL" id="QEG36877.1"/>
    </source>
</evidence>
<dbReference type="AlphaFoldDB" id="A0A5B9QCT7"/>
<dbReference type="EMBL" id="CP042913">
    <property type="protein sequence ID" value="QEG36877.1"/>
    <property type="molecule type" value="Genomic_DNA"/>
</dbReference>
<dbReference type="KEGG" id="bgok:Pr1d_42140"/>